<dbReference type="AlphaFoldDB" id="A0ABD3R8Q5"/>
<dbReference type="PRINTS" id="PR00819">
    <property type="entry name" value="CBXCFQXSUPER"/>
</dbReference>
<dbReference type="InterPro" id="IPR036770">
    <property type="entry name" value="Ankyrin_rpt-contain_sf"/>
</dbReference>
<sequence length="619" mass="67432">MNEDLTSASRRVREGIVGGRSSFDDRGDIMSMRSPTGSVAGGVVNGANAPSSSDHDAPQASSSSGGPEYVDLHELAKGWKAALSCCSDPRTRHEARRKNDRGNLPLHTAASFRAPVEVIEGLLEAYPEAASITNNYGNLALHFTAWKKGPLDCMRLLLQVFPEGAAQRNNHGNLPLHYAAHYNAPMEVVEALYRAYPEAAHQKNNDSNTPLDLAIADGAASNVVALLQGKAVPPNDEEIYAGAKSRYERVEKEMSRTVSSNDTVQEDLNVLLGFLMDVKANHPSAMYSSGIDPALCDTMESLMDQVRIAGEEEQKSIEDDEVKQIEDSLVPPDDPVEVQLAAIIGLDAVKNQVRGLRRTIEVDRLRGLKPGECDRPRHFVLTGNPGCGKTYAARLLLPLMHKIGAVPSESYVEADRSDFVDARSEERTVEKTQRLLERARGGVLFIDDIYNLLPSNGRQGSQDHGPAALKVLASALPAGDPLIISTGYALDLQRILSSDIGFKGRFLLRMELPDPTPFELARMVASKLGQRGYVLGEGLTARYIADAITSMGVEWRIDRNGRVADDLVHSIKMEVKRKASSGNDVGTISPMMSSRIPVLMPEEVTITVEDFQNAFRNGL</sequence>
<dbReference type="InterPro" id="IPR027417">
    <property type="entry name" value="P-loop_NTPase"/>
</dbReference>
<evidence type="ECO:0000256" key="1">
    <source>
        <dbReference type="ARBA" id="ARBA00010378"/>
    </source>
</evidence>
<evidence type="ECO:0000256" key="3">
    <source>
        <dbReference type="ARBA" id="ARBA00022840"/>
    </source>
</evidence>
<proteinExistence type="inferred from homology"/>
<dbReference type="SMART" id="SM00382">
    <property type="entry name" value="AAA"/>
    <property type="match status" value="1"/>
</dbReference>
<evidence type="ECO:0000256" key="2">
    <source>
        <dbReference type="ARBA" id="ARBA00022741"/>
    </source>
</evidence>
<keyword evidence="3" id="KW-0067">ATP-binding</keyword>
<organism evidence="6 7">
    <name type="scientific">Cyclostephanos tholiformis</name>
    <dbReference type="NCBI Taxonomy" id="382380"/>
    <lineage>
        <taxon>Eukaryota</taxon>
        <taxon>Sar</taxon>
        <taxon>Stramenopiles</taxon>
        <taxon>Ochrophyta</taxon>
        <taxon>Bacillariophyta</taxon>
        <taxon>Coscinodiscophyceae</taxon>
        <taxon>Thalassiosirophycidae</taxon>
        <taxon>Stephanodiscales</taxon>
        <taxon>Stephanodiscaceae</taxon>
        <taxon>Cyclostephanos</taxon>
    </lineage>
</organism>
<dbReference type="Proteomes" id="UP001530377">
    <property type="component" value="Unassembled WGS sequence"/>
</dbReference>
<dbReference type="InterPro" id="IPR050773">
    <property type="entry name" value="CbxX/CfxQ_RuBisCO_ESX"/>
</dbReference>
<protein>
    <recommendedName>
        <fullName evidence="5">AAA+ ATPase domain-containing protein</fullName>
    </recommendedName>
</protein>
<dbReference type="InterPro" id="IPR002110">
    <property type="entry name" value="Ankyrin_rpt"/>
</dbReference>
<evidence type="ECO:0000313" key="6">
    <source>
        <dbReference type="EMBL" id="KAL3809162.1"/>
    </source>
</evidence>
<dbReference type="SUPFAM" id="SSF48403">
    <property type="entry name" value="Ankyrin repeat"/>
    <property type="match status" value="1"/>
</dbReference>
<comment type="caution">
    <text evidence="6">The sequence shown here is derived from an EMBL/GenBank/DDBJ whole genome shotgun (WGS) entry which is preliminary data.</text>
</comment>
<dbReference type="Gene3D" id="1.25.40.20">
    <property type="entry name" value="Ankyrin repeat-containing domain"/>
    <property type="match status" value="1"/>
</dbReference>
<dbReference type="InterPro" id="IPR000641">
    <property type="entry name" value="CbxX/CfxQ"/>
</dbReference>
<dbReference type="PANTHER" id="PTHR43392:SF2">
    <property type="entry name" value="AAA-TYPE ATPASE FAMILY PROTEIN _ ANKYRIN REPEAT FAMILY PROTEIN"/>
    <property type="match status" value="1"/>
</dbReference>
<dbReference type="Pfam" id="PF12796">
    <property type="entry name" value="Ank_2"/>
    <property type="match status" value="1"/>
</dbReference>
<keyword evidence="7" id="KW-1185">Reference proteome</keyword>
<dbReference type="EMBL" id="JALLPB020000434">
    <property type="protein sequence ID" value="KAL3809162.1"/>
    <property type="molecule type" value="Genomic_DNA"/>
</dbReference>
<keyword evidence="2" id="KW-0547">Nucleotide-binding</keyword>
<dbReference type="SMART" id="SM00248">
    <property type="entry name" value="ANK"/>
    <property type="match status" value="4"/>
</dbReference>
<feature type="domain" description="AAA+ ATPase" evidence="5">
    <location>
        <begin position="375"/>
        <end position="496"/>
    </location>
</feature>
<evidence type="ECO:0000259" key="5">
    <source>
        <dbReference type="SMART" id="SM00382"/>
    </source>
</evidence>
<gene>
    <name evidence="6" type="ORF">ACHAXA_004661</name>
</gene>
<feature type="region of interest" description="Disordered" evidence="4">
    <location>
        <begin position="1"/>
        <end position="68"/>
    </location>
</feature>
<dbReference type="GO" id="GO:0005524">
    <property type="term" value="F:ATP binding"/>
    <property type="evidence" value="ECO:0007669"/>
    <property type="project" value="UniProtKB-KW"/>
</dbReference>
<dbReference type="Pfam" id="PF00004">
    <property type="entry name" value="AAA"/>
    <property type="match status" value="1"/>
</dbReference>
<evidence type="ECO:0000256" key="4">
    <source>
        <dbReference type="SAM" id="MobiDB-lite"/>
    </source>
</evidence>
<dbReference type="PANTHER" id="PTHR43392">
    <property type="entry name" value="AAA-TYPE ATPASE FAMILY PROTEIN / ANKYRIN REPEAT FAMILY PROTEIN"/>
    <property type="match status" value="1"/>
</dbReference>
<dbReference type="InterPro" id="IPR003593">
    <property type="entry name" value="AAA+_ATPase"/>
</dbReference>
<dbReference type="CDD" id="cd00009">
    <property type="entry name" value="AAA"/>
    <property type="match status" value="1"/>
</dbReference>
<dbReference type="Gene3D" id="3.40.50.300">
    <property type="entry name" value="P-loop containing nucleotide triphosphate hydrolases"/>
    <property type="match status" value="1"/>
</dbReference>
<accession>A0ABD3R8Q5</accession>
<name>A0ABD3R8Q5_9STRA</name>
<dbReference type="InterPro" id="IPR003959">
    <property type="entry name" value="ATPase_AAA_core"/>
</dbReference>
<evidence type="ECO:0000313" key="7">
    <source>
        <dbReference type="Proteomes" id="UP001530377"/>
    </source>
</evidence>
<reference evidence="6 7" key="1">
    <citation type="submission" date="2024-10" db="EMBL/GenBank/DDBJ databases">
        <title>Updated reference genomes for cyclostephanoid diatoms.</title>
        <authorList>
            <person name="Roberts W.R."/>
            <person name="Alverson A.J."/>
        </authorList>
    </citation>
    <scope>NUCLEOTIDE SEQUENCE [LARGE SCALE GENOMIC DNA]</scope>
    <source>
        <strain evidence="6 7">AJA228-03</strain>
    </source>
</reference>
<comment type="similarity">
    <text evidence="1">Belongs to the CbxX/CfxQ family.</text>
</comment>
<dbReference type="SUPFAM" id="SSF52540">
    <property type="entry name" value="P-loop containing nucleoside triphosphate hydrolases"/>
    <property type="match status" value="1"/>
</dbReference>